<dbReference type="Proteomes" id="UP000649617">
    <property type="component" value="Unassembled WGS sequence"/>
</dbReference>
<dbReference type="Pfam" id="PF00226">
    <property type="entry name" value="DnaJ"/>
    <property type="match status" value="1"/>
</dbReference>
<dbReference type="PANTHER" id="PTHR10288">
    <property type="entry name" value="KH DOMAIN CONTAINING RNA BINDING PROTEIN"/>
    <property type="match status" value="1"/>
</dbReference>
<dbReference type="SMART" id="SM00322">
    <property type="entry name" value="KH"/>
    <property type="match status" value="3"/>
</dbReference>
<dbReference type="PROSITE" id="PS50076">
    <property type="entry name" value="DNAJ_2"/>
    <property type="match status" value="1"/>
</dbReference>
<dbReference type="SUPFAM" id="SSF54791">
    <property type="entry name" value="Eukaryotic type KH-domain (KH-domain type I)"/>
    <property type="match status" value="3"/>
</dbReference>
<dbReference type="InterPro" id="IPR004087">
    <property type="entry name" value="KH_dom"/>
</dbReference>
<evidence type="ECO:0000256" key="2">
    <source>
        <dbReference type="PROSITE-ProRule" id="PRU00117"/>
    </source>
</evidence>
<dbReference type="Gene3D" id="3.30.1370.10">
    <property type="entry name" value="K Homology domain, type 1"/>
    <property type="match status" value="3"/>
</dbReference>
<evidence type="ECO:0000313" key="6">
    <source>
        <dbReference type="Proteomes" id="UP000649617"/>
    </source>
</evidence>
<feature type="domain" description="J" evidence="4">
    <location>
        <begin position="143"/>
        <end position="200"/>
    </location>
</feature>
<dbReference type="InterPro" id="IPR004088">
    <property type="entry name" value="KH_dom_type_1"/>
</dbReference>
<dbReference type="Gene3D" id="1.10.287.110">
    <property type="entry name" value="DnaJ domain"/>
    <property type="match status" value="1"/>
</dbReference>
<keyword evidence="2" id="KW-0694">RNA-binding</keyword>
<dbReference type="GO" id="GO:0003723">
    <property type="term" value="F:RNA binding"/>
    <property type="evidence" value="ECO:0007669"/>
    <property type="project" value="UniProtKB-UniRule"/>
</dbReference>
<dbReference type="OrthoDB" id="10250354at2759"/>
<dbReference type="PROSITE" id="PS50084">
    <property type="entry name" value="KH_TYPE_1"/>
    <property type="match status" value="3"/>
</dbReference>
<feature type="compositionally biased region" description="Basic residues" evidence="3">
    <location>
        <begin position="504"/>
        <end position="518"/>
    </location>
</feature>
<evidence type="ECO:0000313" key="5">
    <source>
        <dbReference type="EMBL" id="CAE7766513.1"/>
    </source>
</evidence>
<dbReference type="CDD" id="cd00105">
    <property type="entry name" value="KH-I"/>
    <property type="match status" value="3"/>
</dbReference>
<feature type="region of interest" description="Disordered" evidence="3">
    <location>
        <begin position="492"/>
        <end position="529"/>
    </location>
</feature>
<accession>A0A812YDA7</accession>
<proteinExistence type="predicted"/>
<dbReference type="SMART" id="SM00271">
    <property type="entry name" value="DnaJ"/>
    <property type="match status" value="1"/>
</dbReference>
<comment type="caution">
    <text evidence="5">The sequence shown here is derived from an EMBL/GenBank/DDBJ whole genome shotgun (WGS) entry which is preliminary data.</text>
</comment>
<dbReference type="EMBL" id="CAJNIZ010047349">
    <property type="protein sequence ID" value="CAE7766513.1"/>
    <property type="molecule type" value="Genomic_DNA"/>
</dbReference>
<protein>
    <submittedName>
        <fullName evidence="5">TDRKH protein</fullName>
    </submittedName>
</protein>
<gene>
    <name evidence="5" type="primary">TDRKH</name>
    <name evidence="5" type="ORF">SPIL2461_LOCUS22486</name>
</gene>
<dbReference type="CDD" id="cd06257">
    <property type="entry name" value="DnaJ"/>
    <property type="match status" value="1"/>
</dbReference>
<evidence type="ECO:0000259" key="4">
    <source>
        <dbReference type="PROSITE" id="PS50076"/>
    </source>
</evidence>
<evidence type="ECO:0000256" key="1">
    <source>
        <dbReference type="ARBA" id="ARBA00022737"/>
    </source>
</evidence>
<dbReference type="InterPro" id="IPR001623">
    <property type="entry name" value="DnaJ_domain"/>
</dbReference>
<evidence type="ECO:0000256" key="3">
    <source>
        <dbReference type="SAM" id="MobiDB-lite"/>
    </source>
</evidence>
<name>A0A812YDA7_SYMPI</name>
<keyword evidence="1" id="KW-0677">Repeat</keyword>
<dbReference type="Pfam" id="PF00013">
    <property type="entry name" value="KH_1"/>
    <property type="match status" value="3"/>
</dbReference>
<dbReference type="InterPro" id="IPR036612">
    <property type="entry name" value="KH_dom_type_1_sf"/>
</dbReference>
<dbReference type="SUPFAM" id="SSF46565">
    <property type="entry name" value="Chaperone J-domain"/>
    <property type="match status" value="1"/>
</dbReference>
<keyword evidence="6" id="KW-1185">Reference proteome</keyword>
<feature type="region of interest" description="Disordered" evidence="3">
    <location>
        <begin position="104"/>
        <end position="130"/>
    </location>
</feature>
<organism evidence="5 6">
    <name type="scientific">Symbiodinium pilosum</name>
    <name type="common">Dinoflagellate</name>
    <dbReference type="NCBI Taxonomy" id="2952"/>
    <lineage>
        <taxon>Eukaryota</taxon>
        <taxon>Sar</taxon>
        <taxon>Alveolata</taxon>
        <taxon>Dinophyceae</taxon>
        <taxon>Suessiales</taxon>
        <taxon>Symbiodiniaceae</taxon>
        <taxon>Symbiodinium</taxon>
    </lineage>
</organism>
<reference evidence="5" key="1">
    <citation type="submission" date="2021-02" db="EMBL/GenBank/DDBJ databases">
        <authorList>
            <person name="Dougan E. K."/>
            <person name="Rhodes N."/>
            <person name="Thang M."/>
            <person name="Chan C."/>
        </authorList>
    </citation>
    <scope>NUCLEOTIDE SEQUENCE</scope>
</reference>
<feature type="region of interest" description="Disordered" evidence="3">
    <location>
        <begin position="549"/>
        <end position="584"/>
    </location>
</feature>
<dbReference type="InterPro" id="IPR036869">
    <property type="entry name" value="J_dom_sf"/>
</dbReference>
<sequence>MCETVATRLCMKIGKPKQNAEVTLQPRIGVIMQETSRFFVTMRRHPARAKLLNLSLNIGLRAASFGLLVYPCAHVFVNMLPVDRKSAVVPHAFFQGDGFRPDETIPFTQSSSNDEARGGQNRRKGGVDEIDEDSAVFNTGDFNPYEILDLSPFDDVGEDELRAAFRKQAKIFHPDVPGTGDTEKFQLIKRAVEELASLGMIGEWKRKPAAVINRKERGQTVSEDYWELRGRDFFAELETELTDELKMRFNESDKDLSDEQLRGRFQKEDEFWEEFRARQADQEVFDRVKDWIEKKREQRRLLLRQRLRGVSQGSGDADVPSEPASPRTLRMVEQRIGQWLGLPRNMLTDMTLDEIGFFDPSSWDDVSVCLMLLEEDFNADLVAVMEKKGESSKIQLPDWVKTIADFADFVELPVLGKEFDLQGHLVLLSIRMHATWHATWHATRNATWNAPWNAAWHAAWRPARDAAWYDAATASVSCSAWLSRTAIWDGTFEGGKQSNSSGDKRKKKKKDKKARKRSPTGNVDDSATAARAQAALRAAAAAAAVAGARRRSASPLAGEDVAGSRAKEMAEAQQAESEHEDQDMANRARGFMRPEKIEILQLPKSVIGRVIGKAGATIKDIRERTGARIDARDQTEDPVQVLLSGTLEACEHAKALILEVADGALVAGTVPQFGASVQLTITVTRVKLEEKAVKQTTYVAFANSKPDVEEHVELPRHATGKVIGTKGQQIAEIRQKSGAQVDVDKSPAGCRVRFVGTQSQVDVAKAMINAIMVPPSDSGSGEYLEIPRSAVGRVIGAGGARIQELQERSGAKIDIDRQPDRCLVRFGGFPESIQLAKTLVTEVLEGSIQFKTLNGWCVVQAETGLRPMAAMKVPVGAVFHPQPFRPNLKDTSDGSDLSLHWDVDADPDALLELDLEHPRGVRIVECGHDHLVLQVPKDILQRLDKLEHVTASHMSYCVVQVPHPHHAGRGKGLSASFLDLVRDGVNSIGEMHGEPLVPSFKFQPEKTNDVQDNTFFNLNNPTEKDKFRWNWTYEANSTKNPQYKYTFPGGKAWLRLFKPKVHAWLGFTMNLSSHLPDITQAPHETVDILVQSFADLDLDIGTAADFDKDRSSSVLHNMLDVFPIPILSKLKTDTAMFMRPFTFHIGGTPVTVTPGWSINMKIFHIGKLKGTMRVGLETKLLCRGTMHFDTTFGEQHNFSVEMRNVNFTSPAWLLFTKHFQLGVEFEPNIWVKGGFGILHDVEMGFGLRPYFNMSIMEDMGDGSETNELAIYPYRVVGLPLGSCFALKISANGQYKITACQLSIGGVIRFQNKVEIFEFGPTSLKRLLADPIKVDILKDGKDAVATGEVVCHQVESGRCQPHPTEVRMVVDGQEVVAHLGIYFQANALGELEVNMQSISVRVPMFTLHGAEKQEQMVADKENRKNLKLCLCHNGRELCFPLDAKFPGENQLFTSKAIYELGPVFTELWKTKPLGAMSKSQTPNEARLQNTLEIRGANGVVICRGVMLQTQVQEEKPIKNLEDLESERQEAMETLPTQVMLVDPENPSKMVGSCQIEIDIMPVEYGAYWVQPFEADRFVVGLSYTFAWATHGAVAGSYYSFTIALHEVEGDKCASHGEKFWSEDIEVQCSTDPRVKVHRYHGGHLPCVFERQVVCPQEAAGKAVVALVTWHDAMDLPHYMASNAFFCDHNNGRRLNVTAEEAAAQVIRNDEKVGFGFESQGHKEGLSLKAQEAFRDLAKHCHEKPLKYSIGAGINYIQLVKNIPYAGGGMGAMGHDDKSGIMSGHFTPDGGYISNPYTLWRLGQDDEHRKRLSDLLPESVCAGGICEGMMLGCQKTKVRPINIPKICYKFSRTFNWIPHVGPSARHVIAYGLMVLPAAVKEAGREAQQMQKALQANSSNLSQSQPLEALTEDLGKIFQPQQSRRLDQKVLQTPAGGEFREETLDDMEDDWSRHGAFDEMIVQITEPMHYPITDAVMQYLLAADAFRGLEDGREATHGPIKIIGYELLDSPGATGKAKRQPKAGLSLSSLTVFAKALRGGFRSCVGNACLNMQHMGGRCLSAKDFKDSALQIAKHCQA</sequence>